<evidence type="ECO:0000256" key="4">
    <source>
        <dbReference type="ARBA" id="ARBA00023136"/>
    </source>
</evidence>
<dbReference type="AlphaFoldDB" id="A0A6J6EDY4"/>
<feature type="transmembrane region" description="Helical" evidence="5">
    <location>
        <begin position="106"/>
        <end position="126"/>
    </location>
</feature>
<dbReference type="Pfam" id="PF00528">
    <property type="entry name" value="BPD_transp_1"/>
    <property type="match status" value="1"/>
</dbReference>
<dbReference type="Gene3D" id="1.10.3720.10">
    <property type="entry name" value="MetI-like"/>
    <property type="match status" value="1"/>
</dbReference>
<evidence type="ECO:0000256" key="2">
    <source>
        <dbReference type="ARBA" id="ARBA00022692"/>
    </source>
</evidence>
<feature type="transmembrane region" description="Helical" evidence="5">
    <location>
        <begin position="182"/>
        <end position="201"/>
    </location>
</feature>
<dbReference type="InterPro" id="IPR035906">
    <property type="entry name" value="MetI-like_sf"/>
</dbReference>
<dbReference type="CDD" id="cd06261">
    <property type="entry name" value="TM_PBP2"/>
    <property type="match status" value="1"/>
</dbReference>
<evidence type="ECO:0000256" key="5">
    <source>
        <dbReference type="SAM" id="Phobius"/>
    </source>
</evidence>
<evidence type="ECO:0000256" key="3">
    <source>
        <dbReference type="ARBA" id="ARBA00022989"/>
    </source>
</evidence>
<feature type="transmembrane region" description="Helical" evidence="5">
    <location>
        <begin position="241"/>
        <end position="266"/>
    </location>
</feature>
<gene>
    <name evidence="7" type="ORF">UFOPK1722_00612</name>
</gene>
<keyword evidence="4 5" id="KW-0472">Membrane</keyword>
<evidence type="ECO:0000259" key="6">
    <source>
        <dbReference type="PROSITE" id="PS50928"/>
    </source>
</evidence>
<dbReference type="GO" id="GO:0005886">
    <property type="term" value="C:plasma membrane"/>
    <property type="evidence" value="ECO:0007669"/>
    <property type="project" value="UniProtKB-SubCell"/>
</dbReference>
<dbReference type="SUPFAM" id="SSF161098">
    <property type="entry name" value="MetI-like"/>
    <property type="match status" value="1"/>
</dbReference>
<accession>A0A6J6EDY4</accession>
<feature type="transmembrane region" description="Helical" evidence="5">
    <location>
        <begin position="286"/>
        <end position="312"/>
    </location>
</feature>
<keyword evidence="2 5" id="KW-0812">Transmembrane</keyword>
<feature type="transmembrane region" description="Helical" evidence="5">
    <location>
        <begin position="138"/>
        <end position="162"/>
    </location>
</feature>
<proteinExistence type="predicted"/>
<dbReference type="GO" id="GO:0055085">
    <property type="term" value="P:transmembrane transport"/>
    <property type="evidence" value="ECO:0007669"/>
    <property type="project" value="InterPro"/>
</dbReference>
<organism evidence="7">
    <name type="scientific">freshwater metagenome</name>
    <dbReference type="NCBI Taxonomy" id="449393"/>
    <lineage>
        <taxon>unclassified sequences</taxon>
        <taxon>metagenomes</taxon>
        <taxon>ecological metagenomes</taxon>
    </lineage>
</organism>
<comment type="subcellular location">
    <subcellularLocation>
        <location evidence="1">Membrane</location>
        <topology evidence="1">Multi-pass membrane protein</topology>
    </subcellularLocation>
</comment>
<protein>
    <submittedName>
        <fullName evidence="7">Unannotated protein</fullName>
    </submittedName>
</protein>
<evidence type="ECO:0000313" key="7">
    <source>
        <dbReference type="EMBL" id="CAB4574691.1"/>
    </source>
</evidence>
<keyword evidence="3 5" id="KW-1133">Transmembrane helix</keyword>
<reference evidence="7" key="1">
    <citation type="submission" date="2020-05" db="EMBL/GenBank/DDBJ databases">
        <authorList>
            <person name="Chiriac C."/>
            <person name="Salcher M."/>
            <person name="Ghai R."/>
            <person name="Kavagutti S V."/>
        </authorList>
    </citation>
    <scope>NUCLEOTIDE SEQUENCE</scope>
</reference>
<dbReference type="PROSITE" id="PS50928">
    <property type="entry name" value="ABC_TM1"/>
    <property type="match status" value="1"/>
</dbReference>
<feature type="domain" description="ABC transmembrane type-1" evidence="6">
    <location>
        <begin position="102"/>
        <end position="305"/>
    </location>
</feature>
<dbReference type="EMBL" id="CAEZTS010000039">
    <property type="protein sequence ID" value="CAB4574691.1"/>
    <property type="molecule type" value="Genomic_DNA"/>
</dbReference>
<evidence type="ECO:0000256" key="1">
    <source>
        <dbReference type="ARBA" id="ARBA00004141"/>
    </source>
</evidence>
<name>A0A6J6EDY4_9ZZZZ</name>
<dbReference type="InterPro" id="IPR000515">
    <property type="entry name" value="MetI-like"/>
</dbReference>
<sequence>MRFWLQRVAMAVLLLLSVSALTFGAMNILGDPLFNILGPVAGDVNNPDSVKLIEKAKSEFDLDEPLVVRYGLWLSDFVRGDMGVQFSSDGQPPVSDLIKERLPRTATLVLLAQLMAIAIAIPWALATASRAGRLSDRISTMNTFFLVAMPNFALAIILKFVLSIKLGWMPLTYVANDPLSSRLWQMVLPALTIALPVAAVFQRLLRTDLITTLQQDFILMARAKGLSRRRVLFRHALRPSLFSFITVVGLNTGALIGGSIVVETIFRIPGIGSSLVESVLREDFPVVLAIVMIVAVAFVLINLLVDILYSIIDPRVRR</sequence>